<dbReference type="KEGG" id="uam:UABAM_01982"/>
<dbReference type="GO" id="GO:0008757">
    <property type="term" value="F:S-adenosylmethionine-dependent methyltransferase activity"/>
    <property type="evidence" value="ECO:0007669"/>
    <property type="project" value="InterPro"/>
</dbReference>
<feature type="transmembrane region" description="Helical" evidence="1">
    <location>
        <begin position="311"/>
        <end position="332"/>
    </location>
</feature>
<feature type="transmembrane region" description="Helical" evidence="1">
    <location>
        <begin position="383"/>
        <end position="400"/>
    </location>
</feature>
<organism evidence="3 4">
    <name type="scientific">Uabimicrobium amorphum</name>
    <dbReference type="NCBI Taxonomy" id="2596890"/>
    <lineage>
        <taxon>Bacteria</taxon>
        <taxon>Pseudomonadati</taxon>
        <taxon>Planctomycetota</taxon>
        <taxon>Candidatus Uabimicrobiia</taxon>
        <taxon>Candidatus Uabimicrobiales</taxon>
        <taxon>Candidatus Uabimicrobiaceae</taxon>
        <taxon>Candidatus Uabimicrobium</taxon>
    </lineage>
</organism>
<dbReference type="Proteomes" id="UP000326354">
    <property type="component" value="Chromosome"/>
</dbReference>
<gene>
    <name evidence="3" type="ORF">UABAM_01982</name>
</gene>
<protein>
    <recommendedName>
        <fullName evidence="2">Methyltransferase type 11 domain-containing protein</fullName>
    </recommendedName>
</protein>
<evidence type="ECO:0000313" key="4">
    <source>
        <dbReference type="Proteomes" id="UP000326354"/>
    </source>
</evidence>
<feature type="transmembrane region" description="Helical" evidence="1">
    <location>
        <begin position="220"/>
        <end position="244"/>
    </location>
</feature>
<name>A0A5S9IKN3_UABAM</name>
<dbReference type="SUPFAM" id="SSF53335">
    <property type="entry name" value="S-adenosyl-L-methionine-dependent methyltransferases"/>
    <property type="match status" value="1"/>
</dbReference>
<evidence type="ECO:0000256" key="1">
    <source>
        <dbReference type="SAM" id="Phobius"/>
    </source>
</evidence>
<keyword evidence="4" id="KW-1185">Reference proteome</keyword>
<evidence type="ECO:0000313" key="3">
    <source>
        <dbReference type="EMBL" id="BBM83629.1"/>
    </source>
</evidence>
<feature type="domain" description="Methyltransferase type 11" evidence="2">
    <location>
        <begin position="485"/>
        <end position="530"/>
    </location>
</feature>
<dbReference type="RefSeq" id="WP_151967822.1">
    <property type="nucleotide sequence ID" value="NZ_AP019860.1"/>
</dbReference>
<dbReference type="Gene3D" id="3.40.50.150">
    <property type="entry name" value="Vaccinia Virus protein VP39"/>
    <property type="match status" value="1"/>
</dbReference>
<keyword evidence="1" id="KW-0812">Transmembrane</keyword>
<feature type="transmembrane region" description="Helical" evidence="1">
    <location>
        <begin position="251"/>
        <end position="268"/>
    </location>
</feature>
<reference evidence="3 4" key="1">
    <citation type="submission" date="2019-08" db="EMBL/GenBank/DDBJ databases">
        <title>Complete genome sequence of Candidatus Uab amorphum.</title>
        <authorList>
            <person name="Shiratori T."/>
            <person name="Suzuki S."/>
            <person name="Kakizawa Y."/>
            <person name="Ishida K."/>
        </authorList>
    </citation>
    <scope>NUCLEOTIDE SEQUENCE [LARGE SCALE GENOMIC DNA]</scope>
    <source>
        <strain evidence="3 4">SRT547</strain>
    </source>
</reference>
<proteinExistence type="predicted"/>
<feature type="transmembrane region" description="Helical" evidence="1">
    <location>
        <begin position="61"/>
        <end position="81"/>
    </location>
</feature>
<dbReference type="InterPro" id="IPR013216">
    <property type="entry name" value="Methyltransf_11"/>
</dbReference>
<dbReference type="Pfam" id="PF26314">
    <property type="entry name" value="MptA_B_family"/>
    <property type="match status" value="1"/>
</dbReference>
<feature type="transmembrane region" description="Helical" evidence="1">
    <location>
        <begin position="407"/>
        <end position="426"/>
    </location>
</feature>
<dbReference type="AlphaFoldDB" id="A0A5S9IKN3"/>
<dbReference type="InterPro" id="IPR029063">
    <property type="entry name" value="SAM-dependent_MTases_sf"/>
</dbReference>
<sequence>MPFITIIVFGHIAIVLNALLCTTDGLFVTQTHASNLWWHVASSTIVFFGLYKCYARGITIYQARLLCGICCFLYIFMPPTLSDDIYRYMWDGEVSMSGASPYQQKPQDHVINPQIYPHLNSQQYYSVYPPFSQLLFQISATMPTVHLRFYLYKILCFICFATTIFLLKQMLPPDKHLCNLLFIGCNPALLVELVGQGHTEIFMVTALIACLYFLESHRGLSMLCLSFAALTKLYPVLLFPFVILRKKYLKYLWIPPLTCVLLCLWFYSEGMFLNIRESLQLYTQKFSFNSLSLVFWEKSFYFLGVDDNYTWALKACWGTFLALYACIFVIYVRWKNVHFHQRTFANIVFLILLLYSLCSPIVHPWYITPLLVMAILCEKTPRVLMTWSILIIPTYLFYLSENLLWRNIYVFFEYPLVVFSVVFWMLENTMRALAHRKYNICKEFIVGNKVLDNGSAEGYLGEYIHEKLHIKVHNLDVLPLNKSYLPYTIYDGKKIPLADSSIDTTICALMLHHCEDPQQVLSEVVRVTRKRIIILESTFENTFDLKLLQFFDRSANFVRSYGKMGKEQLHFKTVAEWEVLFKSYQLNIHKVFWANRFIHKHVVFILDKE</sequence>
<feature type="transmembrane region" description="Helical" evidence="1">
    <location>
        <begin position="149"/>
        <end position="167"/>
    </location>
</feature>
<dbReference type="GO" id="GO:0005886">
    <property type="term" value="C:plasma membrane"/>
    <property type="evidence" value="ECO:0007669"/>
    <property type="project" value="UniProtKB-SubCell"/>
</dbReference>
<dbReference type="OrthoDB" id="3362857at2"/>
<dbReference type="Pfam" id="PF08241">
    <property type="entry name" value="Methyltransf_11"/>
    <property type="match status" value="1"/>
</dbReference>
<keyword evidence="1" id="KW-1133">Transmembrane helix</keyword>
<feature type="transmembrane region" description="Helical" evidence="1">
    <location>
        <begin position="188"/>
        <end position="214"/>
    </location>
</feature>
<feature type="transmembrane region" description="Helical" evidence="1">
    <location>
        <begin position="344"/>
        <end position="363"/>
    </location>
</feature>
<feature type="transmembrane region" description="Helical" evidence="1">
    <location>
        <begin position="36"/>
        <end position="54"/>
    </location>
</feature>
<dbReference type="EMBL" id="AP019860">
    <property type="protein sequence ID" value="BBM83629.1"/>
    <property type="molecule type" value="Genomic_DNA"/>
</dbReference>
<dbReference type="GO" id="GO:0016758">
    <property type="term" value="F:hexosyltransferase activity"/>
    <property type="evidence" value="ECO:0007669"/>
    <property type="project" value="InterPro"/>
</dbReference>
<keyword evidence="1" id="KW-0472">Membrane</keyword>
<evidence type="ECO:0000259" key="2">
    <source>
        <dbReference type="Pfam" id="PF08241"/>
    </source>
</evidence>
<accession>A0A5S9IKN3</accession>